<accession>A0A0F9FC81</accession>
<sequence>MAIDNAEQSVVGGYQIVHTVTGGTTTAFPTSFPFGNVVTADINLLDAKWGGKGTETKGYRLAILITGKPAGSGTIIVAGIAPGGPVEQIASLAVTIGSVVETGDFRIADTIVLTSVHLDGCGIAAADSGNSRPTKVGWDNIGYWLIKFYVTSLTTTTDIKVYARIF</sequence>
<comment type="caution">
    <text evidence="1">The sequence shown here is derived from an EMBL/GenBank/DDBJ whole genome shotgun (WGS) entry which is preliminary data.</text>
</comment>
<protein>
    <submittedName>
        <fullName evidence="1">Uncharacterized protein</fullName>
    </submittedName>
</protein>
<dbReference type="AlphaFoldDB" id="A0A0F9FC81"/>
<evidence type="ECO:0000313" key="1">
    <source>
        <dbReference type="EMBL" id="KKL83974.1"/>
    </source>
</evidence>
<reference evidence="1" key="1">
    <citation type="journal article" date="2015" name="Nature">
        <title>Complex archaea that bridge the gap between prokaryotes and eukaryotes.</title>
        <authorList>
            <person name="Spang A."/>
            <person name="Saw J.H."/>
            <person name="Jorgensen S.L."/>
            <person name="Zaremba-Niedzwiedzka K."/>
            <person name="Martijn J."/>
            <person name="Lind A.E."/>
            <person name="van Eijk R."/>
            <person name="Schleper C."/>
            <person name="Guy L."/>
            <person name="Ettema T.J."/>
        </authorList>
    </citation>
    <scope>NUCLEOTIDE SEQUENCE</scope>
</reference>
<name>A0A0F9FC81_9ZZZZ</name>
<gene>
    <name evidence="1" type="ORF">LCGC14_1969380</name>
</gene>
<organism evidence="1">
    <name type="scientific">marine sediment metagenome</name>
    <dbReference type="NCBI Taxonomy" id="412755"/>
    <lineage>
        <taxon>unclassified sequences</taxon>
        <taxon>metagenomes</taxon>
        <taxon>ecological metagenomes</taxon>
    </lineage>
</organism>
<dbReference type="EMBL" id="LAZR01021831">
    <property type="protein sequence ID" value="KKL83974.1"/>
    <property type="molecule type" value="Genomic_DNA"/>
</dbReference>
<proteinExistence type="predicted"/>